<evidence type="ECO:0008006" key="3">
    <source>
        <dbReference type="Google" id="ProtNLM"/>
    </source>
</evidence>
<dbReference type="OrthoDB" id="10251727at2759"/>
<evidence type="ECO:0000313" key="1">
    <source>
        <dbReference type="EMBL" id="KAA8905232.1"/>
    </source>
</evidence>
<dbReference type="Proteomes" id="UP000449547">
    <property type="component" value="Unassembled WGS sequence"/>
</dbReference>
<dbReference type="SUPFAM" id="SSF56808">
    <property type="entry name" value="Ribosomal protein L1"/>
    <property type="match status" value="1"/>
</dbReference>
<comment type="caution">
    <text evidence="1">The sequence shown here is derived from an EMBL/GenBank/DDBJ whole genome shotgun (WGS) entry which is preliminary data.</text>
</comment>
<dbReference type="AlphaFoldDB" id="A0A642UTS0"/>
<dbReference type="VEuPathDB" id="FungiDB:DIURU_001660"/>
<dbReference type="InterPro" id="IPR023674">
    <property type="entry name" value="Ribosomal_uL1-like"/>
</dbReference>
<dbReference type="InterPro" id="IPR028364">
    <property type="entry name" value="Ribosomal_uL1/biogenesis"/>
</dbReference>
<dbReference type="RefSeq" id="XP_034013618.1">
    <property type="nucleotide sequence ID" value="XM_034154228.1"/>
</dbReference>
<sequence length="274" mass="30940">MSIFDPSLETKGITGIKALKKKFPGNTPIYVVFNLVSPLLPSKDYTPRIIAVPHAIAKLEDRSILLITKDPSTPYAHLNDRGQPTEDVFNAIYSFKRLRSEAKRHSNLVKLFKEYDIVVADFRIHKFLPSVLGEVFYVKNKKIPFKIQMARPSPTAALTKDKTNKFKDSRCEPKYVRHQIKLIAENTYFIPPAQGNCMVVKAGHSNMPADHIIANIRAIIDYLTNQKFRPVGGLAEANSIESIFVKTSDSVSIPVFVKEKVDDADQQDDSDFDF</sequence>
<dbReference type="EMBL" id="SWFT01000050">
    <property type="protein sequence ID" value="KAA8905232.1"/>
    <property type="molecule type" value="Genomic_DNA"/>
</dbReference>
<accession>A0A642UTS0</accession>
<evidence type="ECO:0000313" key="2">
    <source>
        <dbReference type="Proteomes" id="UP000449547"/>
    </source>
</evidence>
<name>A0A642UTS0_DIURU</name>
<keyword evidence="2" id="KW-1185">Reference proteome</keyword>
<protein>
    <recommendedName>
        <fullName evidence="3">Ribosomal protein L1</fullName>
    </recommendedName>
</protein>
<dbReference type="GeneID" id="54780313"/>
<dbReference type="Pfam" id="PF00687">
    <property type="entry name" value="Ribosomal_L1"/>
    <property type="match status" value="1"/>
</dbReference>
<proteinExistence type="predicted"/>
<gene>
    <name evidence="1" type="ORF">DIURU_001660</name>
</gene>
<reference evidence="1 2" key="1">
    <citation type="submission" date="2019-07" db="EMBL/GenBank/DDBJ databases">
        <title>Genome assembly of two rare yeast pathogens: Diutina rugosa and Trichomonascus ciferrii.</title>
        <authorList>
            <person name="Mixao V."/>
            <person name="Saus E."/>
            <person name="Hansen A."/>
            <person name="Lass-Flor C."/>
            <person name="Gabaldon T."/>
        </authorList>
    </citation>
    <scope>NUCLEOTIDE SEQUENCE [LARGE SCALE GENOMIC DNA]</scope>
    <source>
        <strain evidence="1 2">CBS 613</strain>
    </source>
</reference>
<organism evidence="1 2">
    <name type="scientific">Diutina rugosa</name>
    <name type="common">Yeast</name>
    <name type="synonym">Candida rugosa</name>
    <dbReference type="NCBI Taxonomy" id="5481"/>
    <lineage>
        <taxon>Eukaryota</taxon>
        <taxon>Fungi</taxon>
        <taxon>Dikarya</taxon>
        <taxon>Ascomycota</taxon>
        <taxon>Saccharomycotina</taxon>
        <taxon>Pichiomycetes</taxon>
        <taxon>Debaryomycetaceae</taxon>
        <taxon>Diutina</taxon>
    </lineage>
</organism>
<dbReference type="OMA" id="ADFRVHH"/>